<evidence type="ECO:0008006" key="3">
    <source>
        <dbReference type="Google" id="ProtNLM"/>
    </source>
</evidence>
<proteinExistence type="predicted"/>
<accession>A0A455U5M7</accession>
<dbReference type="PANTHER" id="PTHR43084">
    <property type="entry name" value="PERSULFIDE DIOXYGENASE ETHE1"/>
    <property type="match status" value="1"/>
</dbReference>
<dbReference type="GO" id="GO:0050313">
    <property type="term" value="F:sulfur dioxygenase activity"/>
    <property type="evidence" value="ECO:0007669"/>
    <property type="project" value="TreeGrafter"/>
</dbReference>
<organism evidence="1 2">
    <name type="scientific">Vreelandella sulfidaeris</name>
    <dbReference type="NCBI Taxonomy" id="115553"/>
    <lineage>
        <taxon>Bacteria</taxon>
        <taxon>Pseudomonadati</taxon>
        <taxon>Pseudomonadota</taxon>
        <taxon>Gammaproteobacteria</taxon>
        <taxon>Oceanospirillales</taxon>
        <taxon>Halomonadaceae</taxon>
        <taxon>Vreelandella</taxon>
    </lineage>
</organism>
<name>A0A455U5M7_9GAMM</name>
<dbReference type="SUPFAM" id="SSF56281">
    <property type="entry name" value="Metallo-hydrolase/oxidoreductase"/>
    <property type="match status" value="1"/>
</dbReference>
<dbReference type="EMBL" id="AP019514">
    <property type="protein sequence ID" value="BBI61450.1"/>
    <property type="molecule type" value="Genomic_DNA"/>
</dbReference>
<protein>
    <recommendedName>
        <fullName evidence="3">Metallo-beta-lactamase domain-containing protein</fullName>
    </recommendedName>
</protein>
<dbReference type="Proteomes" id="UP000320231">
    <property type="component" value="Chromosome"/>
</dbReference>
<dbReference type="Gene3D" id="3.60.15.10">
    <property type="entry name" value="Ribonuclease Z/Hydroxyacylglutathione hydrolase-like"/>
    <property type="match status" value="1"/>
</dbReference>
<dbReference type="AlphaFoldDB" id="A0A455U5M7"/>
<evidence type="ECO:0000313" key="2">
    <source>
        <dbReference type="Proteomes" id="UP000320231"/>
    </source>
</evidence>
<dbReference type="InterPro" id="IPR036866">
    <property type="entry name" value="RibonucZ/Hydroxyglut_hydro"/>
</dbReference>
<dbReference type="InterPro" id="IPR051682">
    <property type="entry name" value="Mito_Persulfide_Diox"/>
</dbReference>
<sequence>MFSPGHTQASITYVIGDAAFVHDTLFQPDGGTARADFPGGNAHSLWDSIQAILSLPDETRLFTGHDYRPDGREPVWESTVRQQRETNIHLSNGQTVEDYVSMRNERDAGLPMPKLLLPSLQININGGALPKPEDNGQRYLKIPLNALTDAAWD</sequence>
<gene>
    <name evidence="1" type="ORF">HSBAA_27560</name>
</gene>
<evidence type="ECO:0000313" key="1">
    <source>
        <dbReference type="EMBL" id="BBI61450.1"/>
    </source>
</evidence>
<dbReference type="KEGG" id="hsr:HSBAA_27560"/>
<dbReference type="PANTHER" id="PTHR43084:SF1">
    <property type="entry name" value="PERSULFIDE DIOXYGENASE ETHE1, MITOCHONDRIAL"/>
    <property type="match status" value="1"/>
</dbReference>
<dbReference type="GO" id="GO:0070813">
    <property type="term" value="P:hydrogen sulfide metabolic process"/>
    <property type="evidence" value="ECO:0007669"/>
    <property type="project" value="TreeGrafter"/>
</dbReference>
<dbReference type="GO" id="GO:0006749">
    <property type="term" value="P:glutathione metabolic process"/>
    <property type="evidence" value="ECO:0007669"/>
    <property type="project" value="TreeGrafter"/>
</dbReference>
<reference evidence="1 2" key="1">
    <citation type="journal article" date="2019" name="Microbiol. Resour. Announc.">
        <title>Complete Genome Sequence of Halomonas sulfidaeris Strain Esulfide1 Isolated from a Metal Sulfide Rock at a Depth of 2,200 Meters, Obtained Using Nanopore Sequencing.</title>
        <authorList>
            <person name="Saito M."/>
            <person name="Nishigata A."/>
            <person name="Galipon J."/>
            <person name="Arakawa K."/>
        </authorList>
    </citation>
    <scope>NUCLEOTIDE SEQUENCE [LARGE SCALE GENOMIC DNA]</scope>
    <source>
        <strain evidence="1 2">ATCC BAA-803</strain>
    </source>
</reference>